<protein>
    <submittedName>
        <fullName evidence="2">Uncharacterized protein</fullName>
    </submittedName>
</protein>
<keyword evidence="3" id="KW-1185">Reference proteome</keyword>
<dbReference type="Proteomes" id="UP000253740">
    <property type="component" value="Unassembled WGS sequence"/>
</dbReference>
<name>A0A0K8QPR7_9GAMM</name>
<dbReference type="AlphaFoldDB" id="A0A0K8QPR7"/>
<reference evidence="2" key="2">
    <citation type="submission" date="2015-08" db="EMBL/GenBank/DDBJ databases">
        <title>Complete DNA Sequence of Pseudomonas syringae pv. actinidiae, the Causal Agent of Kiwifruit Canker Disease.</title>
        <authorList>
            <person name="Rikkerink E.H.A."/>
            <person name="Fineran P.C."/>
        </authorList>
    </citation>
    <scope>NUCLEOTIDE SEQUENCE</scope>
    <source>
        <strain evidence="2">SkMP5</strain>
    </source>
</reference>
<accession>A0A0K8QPR7</accession>
<dbReference type="STRING" id="1475481.GCA_000953855_02253"/>
<dbReference type="EMBL" id="DF952378">
    <property type="protein sequence ID" value="GAN43923.1"/>
    <property type="molecule type" value="Genomic_DNA"/>
</dbReference>
<dbReference type="OrthoDB" id="6057882at2"/>
<gene>
    <name evidence="1" type="ORF">MBSD_0436</name>
    <name evidence="2" type="ORF">MBSD_n2209</name>
</gene>
<dbReference type="HOGENOM" id="CLU_2409342_0_0_6"/>
<evidence type="ECO:0000313" key="1">
    <source>
        <dbReference type="EMBL" id="GAN43923.1"/>
    </source>
</evidence>
<evidence type="ECO:0000313" key="3">
    <source>
        <dbReference type="Proteomes" id="UP000253740"/>
    </source>
</evidence>
<dbReference type="RefSeq" id="WP_062537461.1">
    <property type="nucleotide sequence ID" value="NZ_DF970238.1"/>
</dbReference>
<sequence>MLAVELFYESARNAGLLTAVTVAGSTVHCAFRAPDETVLDGFALSRDYQIDYPASWLTLAAGDTVEVAGNTYQVRDVRAIGDGAERRASLTQL</sequence>
<evidence type="ECO:0000313" key="2">
    <source>
        <dbReference type="EMBL" id="GAP66894.1"/>
    </source>
</evidence>
<proteinExistence type="predicted"/>
<dbReference type="InterPro" id="IPR008018">
    <property type="entry name" value="Phage_tail_attach_FII"/>
</dbReference>
<dbReference type="GO" id="GO:0019068">
    <property type="term" value="P:virion assembly"/>
    <property type="evidence" value="ECO:0007669"/>
    <property type="project" value="InterPro"/>
</dbReference>
<reference evidence="1" key="1">
    <citation type="submission" date="2015-03" db="EMBL/GenBank/DDBJ databases">
        <title>Draft genome sequence of Mizugakiibacter sediminis skMP5.</title>
        <authorList>
            <person name="Watanabe T."/>
            <person name="Kojima H."/>
            <person name="Fukui M."/>
        </authorList>
    </citation>
    <scope>NUCLEOTIDE SEQUENCE</scope>
    <source>
        <strain evidence="1">SkMP5</strain>
    </source>
</reference>
<dbReference type="EMBL" id="DF970238">
    <property type="protein sequence ID" value="GAP66894.1"/>
    <property type="molecule type" value="Genomic_DNA"/>
</dbReference>
<organism evidence="2">
    <name type="scientific">Mizugakiibacter sediminis</name>
    <dbReference type="NCBI Taxonomy" id="1475481"/>
    <lineage>
        <taxon>Bacteria</taxon>
        <taxon>Pseudomonadati</taxon>
        <taxon>Pseudomonadota</taxon>
        <taxon>Gammaproteobacteria</taxon>
        <taxon>Lysobacterales</taxon>
        <taxon>Rhodanobacteraceae</taxon>
        <taxon>Mizugakiibacter</taxon>
    </lineage>
</organism>
<dbReference type="Pfam" id="PF05354">
    <property type="entry name" value="Phage_attach"/>
    <property type="match status" value="1"/>
</dbReference>